<gene>
    <name evidence="3" type="ORF">RSO01_88560</name>
</gene>
<protein>
    <submittedName>
        <fullName evidence="3">MFS transporter</fullName>
    </submittedName>
</protein>
<dbReference type="PANTHER" id="PTHR42928:SF5">
    <property type="entry name" value="BLR1237 PROTEIN"/>
    <property type="match status" value="1"/>
</dbReference>
<dbReference type="InterPro" id="IPR005064">
    <property type="entry name" value="BUG"/>
</dbReference>
<dbReference type="Gene3D" id="3.40.190.150">
    <property type="entry name" value="Bordetella uptake gene, domain 1"/>
    <property type="match status" value="1"/>
</dbReference>
<dbReference type="Gene3D" id="3.40.190.10">
    <property type="entry name" value="Periplasmic binding protein-like II"/>
    <property type="match status" value="1"/>
</dbReference>
<evidence type="ECO:0000313" key="4">
    <source>
        <dbReference type="Proteomes" id="UP000321058"/>
    </source>
</evidence>
<comment type="similarity">
    <text evidence="1">Belongs to the UPF0065 (bug) family.</text>
</comment>
<evidence type="ECO:0000256" key="2">
    <source>
        <dbReference type="SAM" id="SignalP"/>
    </source>
</evidence>
<dbReference type="PANTHER" id="PTHR42928">
    <property type="entry name" value="TRICARBOXYLATE-BINDING PROTEIN"/>
    <property type="match status" value="1"/>
</dbReference>
<feature type="signal peptide" evidence="2">
    <location>
        <begin position="1"/>
        <end position="25"/>
    </location>
</feature>
<reference evidence="3 4" key="1">
    <citation type="submission" date="2019-07" db="EMBL/GenBank/DDBJ databases">
        <title>Whole genome shotgun sequence of Reyranella soli NBRC 108950.</title>
        <authorList>
            <person name="Hosoyama A."/>
            <person name="Uohara A."/>
            <person name="Ohji S."/>
            <person name="Ichikawa N."/>
        </authorList>
    </citation>
    <scope>NUCLEOTIDE SEQUENCE [LARGE SCALE GENOMIC DNA]</scope>
    <source>
        <strain evidence="3 4">NBRC 108950</strain>
    </source>
</reference>
<dbReference type="RefSeq" id="WP_147156976.1">
    <property type="nucleotide sequence ID" value="NZ_BKAJ01000247.1"/>
</dbReference>
<dbReference type="OrthoDB" id="7242606at2"/>
<evidence type="ECO:0000313" key="3">
    <source>
        <dbReference type="EMBL" id="GEP61690.1"/>
    </source>
</evidence>
<proteinExistence type="inferred from homology"/>
<dbReference type="Pfam" id="PF03401">
    <property type="entry name" value="TctC"/>
    <property type="match status" value="1"/>
</dbReference>
<sequence length="326" mass="34387">MKVITRRHAVALGLASPFIATGARAQAPWPSKPVRFIVPFPPGQAADIFARLMAEKLTDVWKQQVVVDNKGGGGGIPGVEAGKTAAPDGYTFLIATSGTFGVNPSLYPDLPYKPLVDFKPVTNIIRGPLVIVAHPSFPASTVAELIELARKEPGKHSYASAGPGTAQHLSMELFKLQAKLDIVHIPYKGSGPAMADLLGGHVKLMMDSTASSLGAIRDGRIKALGVTTARRAPLLDNVPPIGDTVPGYDSAGWSGLVAPARTPDEIVNKVNADLVALMRDPAVLRQFEERATLAAPMTPAEFADFMAKDMATWAEVVKATGTKPGT</sequence>
<dbReference type="SUPFAM" id="SSF53850">
    <property type="entry name" value="Periplasmic binding protein-like II"/>
    <property type="match status" value="1"/>
</dbReference>
<name>A0A512NRW2_9HYPH</name>
<comment type="caution">
    <text evidence="3">The sequence shown here is derived from an EMBL/GenBank/DDBJ whole genome shotgun (WGS) entry which is preliminary data.</text>
</comment>
<dbReference type="EMBL" id="BKAJ01000247">
    <property type="protein sequence ID" value="GEP61690.1"/>
    <property type="molecule type" value="Genomic_DNA"/>
</dbReference>
<dbReference type="Proteomes" id="UP000321058">
    <property type="component" value="Unassembled WGS sequence"/>
</dbReference>
<keyword evidence="4" id="KW-1185">Reference proteome</keyword>
<accession>A0A512NRW2</accession>
<dbReference type="AlphaFoldDB" id="A0A512NRW2"/>
<dbReference type="InterPro" id="IPR042100">
    <property type="entry name" value="Bug_dom1"/>
</dbReference>
<organism evidence="3 4">
    <name type="scientific">Reyranella soli</name>
    <dbReference type="NCBI Taxonomy" id="1230389"/>
    <lineage>
        <taxon>Bacteria</taxon>
        <taxon>Pseudomonadati</taxon>
        <taxon>Pseudomonadota</taxon>
        <taxon>Alphaproteobacteria</taxon>
        <taxon>Hyphomicrobiales</taxon>
        <taxon>Reyranellaceae</taxon>
        <taxon>Reyranella</taxon>
    </lineage>
</organism>
<dbReference type="CDD" id="cd13578">
    <property type="entry name" value="PBP2_Bug27"/>
    <property type="match status" value="1"/>
</dbReference>
<evidence type="ECO:0000256" key="1">
    <source>
        <dbReference type="ARBA" id="ARBA00006987"/>
    </source>
</evidence>
<keyword evidence="2" id="KW-0732">Signal</keyword>
<feature type="chain" id="PRO_5021826551" evidence="2">
    <location>
        <begin position="26"/>
        <end position="326"/>
    </location>
</feature>
<dbReference type="PIRSF" id="PIRSF017082">
    <property type="entry name" value="YflP"/>
    <property type="match status" value="1"/>
</dbReference>